<proteinExistence type="predicted"/>
<dbReference type="Pfam" id="PF22725">
    <property type="entry name" value="GFO_IDH_MocA_C3"/>
    <property type="match status" value="1"/>
</dbReference>
<dbReference type="PANTHER" id="PTHR43818">
    <property type="entry name" value="BCDNA.GH03377"/>
    <property type="match status" value="1"/>
</dbReference>
<name>A0ABT0UC60_9BACT</name>
<organism evidence="4 5">
    <name type="scientific">Aporhodopirellula aestuarii</name>
    <dbReference type="NCBI Taxonomy" id="2950107"/>
    <lineage>
        <taxon>Bacteria</taxon>
        <taxon>Pseudomonadati</taxon>
        <taxon>Planctomycetota</taxon>
        <taxon>Planctomycetia</taxon>
        <taxon>Pirellulales</taxon>
        <taxon>Pirellulaceae</taxon>
        <taxon>Aporhodopirellula</taxon>
    </lineage>
</organism>
<dbReference type="EMBL" id="JAMQBK010000083">
    <property type="protein sequence ID" value="MCM2374304.1"/>
    <property type="molecule type" value="Genomic_DNA"/>
</dbReference>
<evidence type="ECO:0000259" key="3">
    <source>
        <dbReference type="Pfam" id="PF22725"/>
    </source>
</evidence>
<sequence length="454" mass="49312">MTDINTNGLKPSGDPAVATGSSRRDFLRDQLAASATVVGGWAMATNASASQAEPSAGSSDDQPLRIALVGCGGRGTGAANDTLTINENIQLVAVADLDMSKCEQKRTLISKRHREKVAIRDDKMYAGLDAYKRVLDDPEIDLVLLTTSPGFRPYHIAEAVEAGKHVFAEKPTCVDPAGYRVCLAAHEKAVANKTAIVTGTQYRRQTNYIEAVNKIREGAIGEIVSATSRYCSNGIWHKVRKDGMSDLDFQLDNWMHFIWLSGDQITEQAVHNIDAMNWVMGAPPESAFGCGGRFTRPDDSEMWDSMSIDYQYPGNRILSFTCRQIPGATGDNGNVVYGTEAIMHIGAGSTGSRIVDRSGKELWSCKGSIADAYKQEHKDLVDSIRSGNPIVELKQTAESSLTAVMGRMAAYTGKQVDWNFVTERSKLDLFPKNLTSTSEITSPGYAIPGKTKLV</sequence>
<feature type="region of interest" description="Disordered" evidence="1">
    <location>
        <begin position="1"/>
        <end position="21"/>
    </location>
</feature>
<feature type="domain" description="Gfo/Idh/MocA-like oxidoreductase N-terminal" evidence="2">
    <location>
        <begin position="64"/>
        <end position="187"/>
    </location>
</feature>
<dbReference type="Proteomes" id="UP001202961">
    <property type="component" value="Unassembled WGS sequence"/>
</dbReference>
<dbReference type="InterPro" id="IPR050463">
    <property type="entry name" value="Gfo/Idh/MocA_oxidrdct_glycsds"/>
</dbReference>
<feature type="domain" description="GFO/IDH/MocA-like oxidoreductase" evidence="3">
    <location>
        <begin position="211"/>
        <end position="342"/>
    </location>
</feature>
<evidence type="ECO:0000313" key="5">
    <source>
        <dbReference type="Proteomes" id="UP001202961"/>
    </source>
</evidence>
<dbReference type="RefSeq" id="WP_250932193.1">
    <property type="nucleotide sequence ID" value="NZ_JAMQBK010000083.1"/>
</dbReference>
<comment type="caution">
    <text evidence="4">The sequence shown here is derived from an EMBL/GenBank/DDBJ whole genome shotgun (WGS) entry which is preliminary data.</text>
</comment>
<dbReference type="PROSITE" id="PS51318">
    <property type="entry name" value="TAT"/>
    <property type="match status" value="1"/>
</dbReference>
<dbReference type="PANTHER" id="PTHR43818:SF5">
    <property type="entry name" value="OXIDOREDUCTASE FAMILY PROTEIN"/>
    <property type="match status" value="1"/>
</dbReference>
<dbReference type="Gene3D" id="3.40.50.720">
    <property type="entry name" value="NAD(P)-binding Rossmann-like Domain"/>
    <property type="match status" value="1"/>
</dbReference>
<evidence type="ECO:0000256" key="1">
    <source>
        <dbReference type="SAM" id="MobiDB-lite"/>
    </source>
</evidence>
<dbReference type="InterPro" id="IPR006311">
    <property type="entry name" value="TAT_signal"/>
</dbReference>
<reference evidence="4 5" key="1">
    <citation type="journal article" date="2022" name="Syst. Appl. Microbiol.">
        <title>Rhodopirellula aestuarii sp. nov., a novel member of the genus Rhodopirellula isolated from brackish sediments collected in the Tagus River estuary, Portugal.</title>
        <authorList>
            <person name="Vitorino I.R."/>
            <person name="Klimek D."/>
            <person name="Calusinska M."/>
            <person name="Lobo-da-Cunha A."/>
            <person name="Vasconcelos V."/>
            <person name="Lage O.M."/>
        </authorList>
    </citation>
    <scope>NUCLEOTIDE SEQUENCE [LARGE SCALE GENOMIC DNA]</scope>
    <source>
        <strain evidence="4 5">ICT_H3.1</strain>
    </source>
</reference>
<dbReference type="InterPro" id="IPR036291">
    <property type="entry name" value="NAD(P)-bd_dom_sf"/>
</dbReference>
<dbReference type="SUPFAM" id="SSF51735">
    <property type="entry name" value="NAD(P)-binding Rossmann-fold domains"/>
    <property type="match status" value="1"/>
</dbReference>
<gene>
    <name evidence="4" type="ORF">NB063_27110</name>
</gene>
<evidence type="ECO:0000259" key="2">
    <source>
        <dbReference type="Pfam" id="PF01408"/>
    </source>
</evidence>
<dbReference type="InterPro" id="IPR000683">
    <property type="entry name" value="Gfo/Idh/MocA-like_OxRdtase_N"/>
</dbReference>
<accession>A0ABT0UC60</accession>
<keyword evidence="5" id="KW-1185">Reference proteome</keyword>
<dbReference type="Gene3D" id="3.30.360.10">
    <property type="entry name" value="Dihydrodipicolinate Reductase, domain 2"/>
    <property type="match status" value="1"/>
</dbReference>
<dbReference type="InterPro" id="IPR055170">
    <property type="entry name" value="GFO_IDH_MocA-like_dom"/>
</dbReference>
<dbReference type="SUPFAM" id="SSF55347">
    <property type="entry name" value="Glyceraldehyde-3-phosphate dehydrogenase-like, C-terminal domain"/>
    <property type="match status" value="1"/>
</dbReference>
<protein>
    <submittedName>
        <fullName evidence="4">Gfo/Idh/MocA family oxidoreductase</fullName>
    </submittedName>
</protein>
<evidence type="ECO:0000313" key="4">
    <source>
        <dbReference type="EMBL" id="MCM2374304.1"/>
    </source>
</evidence>
<dbReference type="Pfam" id="PF01408">
    <property type="entry name" value="GFO_IDH_MocA"/>
    <property type="match status" value="1"/>
</dbReference>